<dbReference type="EMBL" id="JAMKFB020000021">
    <property type="protein sequence ID" value="KAL0161976.1"/>
    <property type="molecule type" value="Genomic_DNA"/>
</dbReference>
<dbReference type="AlphaFoldDB" id="A0ABD0NM08"/>
<gene>
    <name evidence="1" type="ORF">M9458_041372</name>
</gene>
<protein>
    <submittedName>
        <fullName evidence="1">Uncharacterized protein</fullName>
    </submittedName>
</protein>
<proteinExistence type="predicted"/>
<sequence length="56" mass="5971">SSDSSVPLWGSLLLSDLLYWLIAPPWLSALPALPRLPALPAPPWLHASISATASRP</sequence>
<feature type="non-terminal residue" evidence="1">
    <location>
        <position position="56"/>
    </location>
</feature>
<keyword evidence="2" id="KW-1185">Reference proteome</keyword>
<evidence type="ECO:0000313" key="2">
    <source>
        <dbReference type="Proteomes" id="UP001529510"/>
    </source>
</evidence>
<name>A0ABD0NM08_CIRMR</name>
<comment type="caution">
    <text evidence="1">The sequence shown here is derived from an EMBL/GenBank/DDBJ whole genome shotgun (WGS) entry which is preliminary data.</text>
</comment>
<accession>A0ABD0NM08</accession>
<feature type="non-terminal residue" evidence="1">
    <location>
        <position position="1"/>
    </location>
</feature>
<dbReference type="Proteomes" id="UP001529510">
    <property type="component" value="Unassembled WGS sequence"/>
</dbReference>
<organism evidence="1 2">
    <name type="scientific">Cirrhinus mrigala</name>
    <name type="common">Mrigala</name>
    <dbReference type="NCBI Taxonomy" id="683832"/>
    <lineage>
        <taxon>Eukaryota</taxon>
        <taxon>Metazoa</taxon>
        <taxon>Chordata</taxon>
        <taxon>Craniata</taxon>
        <taxon>Vertebrata</taxon>
        <taxon>Euteleostomi</taxon>
        <taxon>Actinopterygii</taxon>
        <taxon>Neopterygii</taxon>
        <taxon>Teleostei</taxon>
        <taxon>Ostariophysi</taxon>
        <taxon>Cypriniformes</taxon>
        <taxon>Cyprinidae</taxon>
        <taxon>Labeoninae</taxon>
        <taxon>Labeonini</taxon>
        <taxon>Cirrhinus</taxon>
    </lineage>
</organism>
<reference evidence="1 2" key="1">
    <citation type="submission" date="2024-05" db="EMBL/GenBank/DDBJ databases">
        <title>Genome sequencing and assembly of Indian major carp, Cirrhinus mrigala (Hamilton, 1822).</title>
        <authorList>
            <person name="Mohindra V."/>
            <person name="Chowdhury L.M."/>
            <person name="Lal K."/>
            <person name="Jena J.K."/>
        </authorList>
    </citation>
    <scope>NUCLEOTIDE SEQUENCE [LARGE SCALE GENOMIC DNA]</scope>
    <source>
        <strain evidence="1">CM1030</strain>
        <tissue evidence="1">Blood</tissue>
    </source>
</reference>
<evidence type="ECO:0000313" key="1">
    <source>
        <dbReference type="EMBL" id="KAL0161976.1"/>
    </source>
</evidence>